<dbReference type="GO" id="GO:1902660">
    <property type="term" value="P:negative regulation of glucose mediated signaling pathway"/>
    <property type="evidence" value="ECO:0007669"/>
    <property type="project" value="TreeGrafter"/>
</dbReference>
<keyword evidence="3" id="KW-1185">Reference proteome</keyword>
<dbReference type="Proteomes" id="UP000199041">
    <property type="component" value="Unassembled WGS sequence"/>
</dbReference>
<dbReference type="PANTHER" id="PTHR28283">
    <property type="entry name" value="3',5'-CYCLIC-NUCLEOTIDE PHOSPHODIESTERASE 1"/>
    <property type="match status" value="1"/>
</dbReference>
<dbReference type="PIRSF" id="PIRSF000962">
    <property type="entry name" value="Cyc_nuc_PDEase"/>
    <property type="match status" value="1"/>
</dbReference>
<evidence type="ECO:0000313" key="2">
    <source>
        <dbReference type="EMBL" id="SEA50317.1"/>
    </source>
</evidence>
<dbReference type="RefSeq" id="WP_091400378.1">
    <property type="nucleotide sequence ID" value="NZ_FNQY01000023.1"/>
</dbReference>
<dbReference type="InterPro" id="IPR036866">
    <property type="entry name" value="RibonucZ/Hydroxyglut_hydro"/>
</dbReference>
<gene>
    <name evidence="2" type="ORF">SAMN05192529_12346</name>
</gene>
<dbReference type="GO" id="GO:0006198">
    <property type="term" value="P:cAMP catabolic process"/>
    <property type="evidence" value="ECO:0007669"/>
    <property type="project" value="UniProtKB-UniRule"/>
</dbReference>
<comment type="similarity">
    <text evidence="1">Belongs to the cyclic nucleotide phosphodiesterase class-II family.</text>
</comment>
<accession>A0A1H4BQG4</accession>
<dbReference type="STRING" id="551991.SAMN05192529_12346"/>
<name>A0A1H4BQG4_9BACT</name>
<organism evidence="2 3">
    <name type="scientific">Arachidicoccus rhizosphaerae</name>
    <dbReference type="NCBI Taxonomy" id="551991"/>
    <lineage>
        <taxon>Bacteria</taxon>
        <taxon>Pseudomonadati</taxon>
        <taxon>Bacteroidota</taxon>
        <taxon>Chitinophagia</taxon>
        <taxon>Chitinophagales</taxon>
        <taxon>Chitinophagaceae</taxon>
        <taxon>Arachidicoccus</taxon>
    </lineage>
</organism>
<dbReference type="PROSITE" id="PS51257">
    <property type="entry name" value="PROKAR_LIPOPROTEIN"/>
    <property type="match status" value="1"/>
</dbReference>
<dbReference type="EMBL" id="FNQY01000023">
    <property type="protein sequence ID" value="SEA50317.1"/>
    <property type="molecule type" value="Genomic_DNA"/>
</dbReference>
<sequence>MKRLRRNSLHFIFIFFLGCTVFTVRAQHHFTILPLGVYGGGDEGNLSCYLIAPFKDTAFIALDGGTINDGLRAARRHHFFKMDPADFQKNRIKGYLISHPHLDHVAGLIINAPEDSKKPIYGLPFTIQTLKTKYFTWTSWANFANEGEQPALNKYHYVRLQPGRSTPLENTKLEVTAYPLSHAVPGKSTAFLIKNGVNYFLYLGDTGDDAIEQSTKMQDLWQAVAPILKAGQLKGISIECSFPDQQPDAHLFGHLKPVLLMRNLATLDSLAGGNNSHHPIKDLPVIIAHIKPVGSNEQVIHKELHQQNALGVTLIFPKRGRKILL</sequence>
<dbReference type="InterPro" id="IPR000396">
    <property type="entry name" value="Pdiesterase2"/>
</dbReference>
<keyword evidence="1" id="KW-0114">cAMP</keyword>
<protein>
    <submittedName>
        <fullName evidence="2">3',5'-cyclic-nucleotide phosphodiesterase</fullName>
    </submittedName>
</protein>
<dbReference type="AlphaFoldDB" id="A0A1H4BQG4"/>
<dbReference type="CDD" id="cd07735">
    <property type="entry name" value="class_II_PDE_MBL-fold"/>
    <property type="match status" value="1"/>
</dbReference>
<proteinExistence type="inferred from homology"/>
<dbReference type="Pfam" id="PF02112">
    <property type="entry name" value="PDEase_II"/>
    <property type="match status" value="1"/>
</dbReference>
<keyword evidence="1" id="KW-0378">Hydrolase</keyword>
<dbReference type="OrthoDB" id="9803916at2"/>
<dbReference type="GO" id="GO:0047555">
    <property type="term" value="F:3',5'-cyclic-GMP phosphodiesterase activity"/>
    <property type="evidence" value="ECO:0007669"/>
    <property type="project" value="TreeGrafter"/>
</dbReference>
<dbReference type="PRINTS" id="PR00388">
    <property type="entry name" value="PDIESTERASE2"/>
</dbReference>
<evidence type="ECO:0000313" key="3">
    <source>
        <dbReference type="Proteomes" id="UP000199041"/>
    </source>
</evidence>
<dbReference type="Gene3D" id="3.60.15.10">
    <property type="entry name" value="Ribonuclease Z/Hydroxyacylglutathione hydrolase-like"/>
    <property type="match status" value="1"/>
</dbReference>
<dbReference type="PANTHER" id="PTHR28283:SF1">
    <property type="entry name" value="3',5'-CYCLIC-NUCLEOTIDE PHOSPHODIESTERASE 1"/>
    <property type="match status" value="1"/>
</dbReference>
<evidence type="ECO:0000256" key="1">
    <source>
        <dbReference type="PIRNR" id="PIRNR000962"/>
    </source>
</evidence>
<dbReference type="GO" id="GO:0004115">
    <property type="term" value="F:3',5'-cyclic-AMP phosphodiesterase activity"/>
    <property type="evidence" value="ECO:0007669"/>
    <property type="project" value="UniProtKB-UniRule"/>
</dbReference>
<dbReference type="SUPFAM" id="SSF56281">
    <property type="entry name" value="Metallo-hydrolase/oxidoreductase"/>
    <property type="match status" value="1"/>
</dbReference>
<reference evidence="2 3" key="1">
    <citation type="submission" date="2016-10" db="EMBL/GenBank/DDBJ databases">
        <authorList>
            <person name="de Groot N.N."/>
        </authorList>
    </citation>
    <scope>NUCLEOTIDE SEQUENCE [LARGE SCALE GENOMIC DNA]</scope>
    <source>
        <strain evidence="2 3">Vu-144</strain>
    </source>
</reference>